<protein>
    <submittedName>
        <fullName evidence="2">NAD(P)H-dependent oxidoreductase</fullName>
    </submittedName>
</protein>
<dbReference type="Gene3D" id="3.40.50.360">
    <property type="match status" value="1"/>
</dbReference>
<dbReference type="SUPFAM" id="SSF52218">
    <property type="entry name" value="Flavoproteins"/>
    <property type="match status" value="1"/>
</dbReference>
<comment type="caution">
    <text evidence="2">The sequence shown here is derived from an EMBL/GenBank/DDBJ whole genome shotgun (WGS) entry which is preliminary data.</text>
</comment>
<dbReference type="GO" id="GO:0005829">
    <property type="term" value="C:cytosol"/>
    <property type="evidence" value="ECO:0007669"/>
    <property type="project" value="TreeGrafter"/>
</dbReference>
<evidence type="ECO:0000259" key="1">
    <source>
        <dbReference type="Pfam" id="PF03358"/>
    </source>
</evidence>
<gene>
    <name evidence="2" type="ORF">HGB44_00485</name>
</gene>
<dbReference type="InterPro" id="IPR005025">
    <property type="entry name" value="FMN_Rdtase-like_dom"/>
</dbReference>
<dbReference type="EMBL" id="JAAXPG010000001">
    <property type="protein sequence ID" value="NKY96163.1"/>
    <property type="molecule type" value="Genomic_DNA"/>
</dbReference>
<accession>A0A7X6M9W3</accession>
<name>A0A7X6M9W3_9ACTN</name>
<reference evidence="2 3" key="1">
    <citation type="submission" date="2020-04" db="EMBL/GenBank/DDBJ databases">
        <title>MicrobeNet Type strains.</title>
        <authorList>
            <person name="Nicholson A.C."/>
        </authorList>
    </citation>
    <scope>NUCLEOTIDE SEQUENCE [LARGE SCALE GENOMIC DNA]</scope>
    <source>
        <strain evidence="2 3">ATCC 23612</strain>
    </source>
</reference>
<organism evidence="2 3">
    <name type="scientific">Nocardiopsis alborubida</name>
    <dbReference type="NCBI Taxonomy" id="146802"/>
    <lineage>
        <taxon>Bacteria</taxon>
        <taxon>Bacillati</taxon>
        <taxon>Actinomycetota</taxon>
        <taxon>Actinomycetes</taxon>
        <taxon>Streptosporangiales</taxon>
        <taxon>Nocardiopsidaceae</taxon>
        <taxon>Nocardiopsis</taxon>
    </lineage>
</organism>
<dbReference type="Proteomes" id="UP000553209">
    <property type="component" value="Unassembled WGS sequence"/>
</dbReference>
<feature type="domain" description="NADPH-dependent FMN reductase-like" evidence="1">
    <location>
        <begin position="4"/>
        <end position="142"/>
    </location>
</feature>
<keyword evidence="3" id="KW-1185">Reference proteome</keyword>
<dbReference type="GO" id="GO:0016491">
    <property type="term" value="F:oxidoreductase activity"/>
    <property type="evidence" value="ECO:0007669"/>
    <property type="project" value="InterPro"/>
</dbReference>
<dbReference type="InterPro" id="IPR050712">
    <property type="entry name" value="NAD(P)H-dep_reductase"/>
</dbReference>
<dbReference type="PANTHER" id="PTHR30543">
    <property type="entry name" value="CHROMATE REDUCTASE"/>
    <property type="match status" value="1"/>
</dbReference>
<sequence>MWVVLGICGSLRRNSHNAALLRLAGRSNPDVSVVGGDLAGRLPLFNPDLDNDEDLPEVVTRFRSCADRAEGVVIATPEYAHGPSGATKNAMDWLVGSGGLAGKPTLLMSASPGQAGGMRGHLALIPTLTLMGSVLVDSVTVSGAPARVDSRGEFRDPAVLERVRLAMDEMATALSYSRQKKATDLLLE</sequence>
<dbReference type="RefSeq" id="WP_061082821.1">
    <property type="nucleotide sequence ID" value="NZ_JAAXPG010000001.1"/>
</dbReference>
<dbReference type="Pfam" id="PF03358">
    <property type="entry name" value="FMN_red"/>
    <property type="match status" value="1"/>
</dbReference>
<dbReference type="AlphaFoldDB" id="A0A7X6M9W3"/>
<dbReference type="GO" id="GO:0010181">
    <property type="term" value="F:FMN binding"/>
    <property type="evidence" value="ECO:0007669"/>
    <property type="project" value="TreeGrafter"/>
</dbReference>
<proteinExistence type="predicted"/>
<dbReference type="PANTHER" id="PTHR30543:SF21">
    <property type="entry name" value="NAD(P)H-DEPENDENT FMN REDUCTASE LOT6"/>
    <property type="match status" value="1"/>
</dbReference>
<evidence type="ECO:0000313" key="3">
    <source>
        <dbReference type="Proteomes" id="UP000553209"/>
    </source>
</evidence>
<evidence type="ECO:0000313" key="2">
    <source>
        <dbReference type="EMBL" id="NKY96163.1"/>
    </source>
</evidence>
<dbReference type="InterPro" id="IPR029039">
    <property type="entry name" value="Flavoprotein-like_sf"/>
</dbReference>